<name>A0ABV9DLR8_9BACI</name>
<dbReference type="EMBL" id="JBHSFU010000009">
    <property type="protein sequence ID" value="MFC4559592.1"/>
    <property type="molecule type" value="Genomic_DNA"/>
</dbReference>
<dbReference type="InterPro" id="IPR023375">
    <property type="entry name" value="ADC_dom_sf"/>
</dbReference>
<gene>
    <name evidence="1" type="ORF">ACFO3D_15445</name>
</gene>
<keyword evidence="2" id="KW-1185">Reference proteome</keyword>
<dbReference type="InterPro" id="IPR018644">
    <property type="entry name" value="DUF2071"/>
</dbReference>
<dbReference type="RefSeq" id="WP_390298051.1">
    <property type="nucleotide sequence ID" value="NZ_JBHSFU010000009.1"/>
</dbReference>
<dbReference type="SUPFAM" id="SSF160104">
    <property type="entry name" value="Acetoacetate decarboxylase-like"/>
    <property type="match status" value="1"/>
</dbReference>
<evidence type="ECO:0000313" key="1">
    <source>
        <dbReference type="EMBL" id="MFC4559592.1"/>
    </source>
</evidence>
<dbReference type="PANTHER" id="PTHR39186">
    <property type="entry name" value="DUF2071 FAMILY PROTEIN"/>
    <property type="match status" value="1"/>
</dbReference>
<reference evidence="2" key="1">
    <citation type="journal article" date="2019" name="Int. J. Syst. Evol. Microbiol.">
        <title>The Global Catalogue of Microorganisms (GCM) 10K type strain sequencing project: providing services to taxonomists for standard genome sequencing and annotation.</title>
        <authorList>
            <consortium name="The Broad Institute Genomics Platform"/>
            <consortium name="The Broad Institute Genome Sequencing Center for Infectious Disease"/>
            <person name="Wu L."/>
            <person name="Ma J."/>
        </authorList>
    </citation>
    <scope>NUCLEOTIDE SEQUENCE [LARGE SCALE GENOMIC DNA]</scope>
    <source>
        <strain evidence="2">CGMCC 4.7426</strain>
    </source>
</reference>
<comment type="caution">
    <text evidence="1">The sequence shown here is derived from an EMBL/GenBank/DDBJ whole genome shotgun (WGS) entry which is preliminary data.</text>
</comment>
<protein>
    <submittedName>
        <fullName evidence="1">YqjF family protein</fullName>
    </submittedName>
</protein>
<organism evidence="1 2">
    <name type="scientific">Virgibacillus kekensis</name>
    <dbReference type="NCBI Taxonomy" id="202261"/>
    <lineage>
        <taxon>Bacteria</taxon>
        <taxon>Bacillati</taxon>
        <taxon>Bacillota</taxon>
        <taxon>Bacilli</taxon>
        <taxon>Bacillales</taxon>
        <taxon>Bacillaceae</taxon>
        <taxon>Virgibacillus</taxon>
    </lineage>
</organism>
<evidence type="ECO:0000313" key="2">
    <source>
        <dbReference type="Proteomes" id="UP001595989"/>
    </source>
</evidence>
<proteinExistence type="predicted"/>
<accession>A0ABV9DLR8</accession>
<dbReference type="Proteomes" id="UP001595989">
    <property type="component" value="Unassembled WGS sequence"/>
</dbReference>
<sequence length="254" mass="29726">MIKERRWPWVARQVWRDLLFMHWPVPLSNIRPYVPAPFEIETYNGQAWISIVPFRATFNGPRGMPGKIPFSDYLELNVRTYVNYKGESGVFFFSFDANSMIAVTGARKLFSLPYIHASMSAKKDGKSIEFISHRKHNGYPEAILSVRYTPVNERPTTASKGSLTEWLVERYCFWTLIGKKIYKGPILHSPWDLQRVEVDTQMDQLLDFLGTEHFKEKPLTHYCKQKKVKLFPFENRGTTDSTFDVLNFLKTMNR</sequence>
<dbReference type="Pfam" id="PF09844">
    <property type="entry name" value="DUF2071"/>
    <property type="match status" value="1"/>
</dbReference>
<dbReference type="Gene3D" id="2.40.400.10">
    <property type="entry name" value="Acetoacetate decarboxylase-like"/>
    <property type="match status" value="1"/>
</dbReference>
<dbReference type="PANTHER" id="PTHR39186:SF1">
    <property type="entry name" value="DUF2071 DOMAIN-CONTAINING PROTEIN"/>
    <property type="match status" value="1"/>
</dbReference>